<comment type="caution">
    <text evidence="1">The sequence shown here is derived from an EMBL/GenBank/DDBJ whole genome shotgun (WGS) entry which is preliminary data.</text>
</comment>
<organism evidence="1">
    <name type="scientific">marine sediment metagenome</name>
    <dbReference type="NCBI Taxonomy" id="412755"/>
    <lineage>
        <taxon>unclassified sequences</taxon>
        <taxon>metagenomes</taxon>
        <taxon>ecological metagenomes</taxon>
    </lineage>
</organism>
<evidence type="ECO:0008006" key="2">
    <source>
        <dbReference type="Google" id="ProtNLM"/>
    </source>
</evidence>
<reference evidence="1" key="1">
    <citation type="journal article" date="2015" name="Nature">
        <title>Complex archaea that bridge the gap between prokaryotes and eukaryotes.</title>
        <authorList>
            <person name="Spang A."/>
            <person name="Saw J.H."/>
            <person name="Jorgensen S.L."/>
            <person name="Zaremba-Niedzwiedzka K."/>
            <person name="Martijn J."/>
            <person name="Lind A.E."/>
            <person name="van Eijk R."/>
            <person name="Schleper C."/>
            <person name="Guy L."/>
            <person name="Ettema T.J."/>
        </authorList>
    </citation>
    <scope>NUCLEOTIDE SEQUENCE</scope>
</reference>
<dbReference type="InterPro" id="IPR026286">
    <property type="entry name" value="MaiA/AMDase"/>
</dbReference>
<protein>
    <recommendedName>
        <fullName evidence="2">Asp/Glu racemase</fullName>
    </recommendedName>
</protein>
<dbReference type="PANTHER" id="PTHR40267:SF1">
    <property type="entry name" value="BLR3294 PROTEIN"/>
    <property type="match status" value="1"/>
</dbReference>
<dbReference type="InterPro" id="IPR053714">
    <property type="entry name" value="Iso_Racemase_Enz_sf"/>
</dbReference>
<feature type="non-terminal residue" evidence="1">
    <location>
        <position position="1"/>
    </location>
</feature>
<gene>
    <name evidence="1" type="ORF">LCGC14_3141130</name>
</gene>
<name>A0A0F8YL53_9ZZZZ</name>
<evidence type="ECO:0000313" key="1">
    <source>
        <dbReference type="EMBL" id="KKK48836.1"/>
    </source>
</evidence>
<dbReference type="Pfam" id="PF17645">
    <property type="entry name" value="Amdase"/>
    <property type="match status" value="1"/>
</dbReference>
<accession>A0A0F8YL53</accession>
<dbReference type="PANTHER" id="PTHR40267">
    <property type="entry name" value="BLR3294 PROTEIN"/>
    <property type="match status" value="1"/>
</dbReference>
<dbReference type="Gene3D" id="3.40.50.12500">
    <property type="match status" value="1"/>
</dbReference>
<proteinExistence type="predicted"/>
<dbReference type="EMBL" id="LAZR01068867">
    <property type="protein sequence ID" value="KKK48836.1"/>
    <property type="molecule type" value="Genomic_DNA"/>
</dbReference>
<dbReference type="AlphaFoldDB" id="A0A0F8YL53"/>
<sequence>RVARTDPASIAQAGLQLVAEADAAIDGLFLSCTNLRTLSVIEPLEARLGIPVLSSNQVLAWHLLTLLDKAAPGSGPGRLFDATG</sequence>